<accession>A0A9Q1BTG3</accession>
<evidence type="ECO:0000313" key="1">
    <source>
        <dbReference type="EMBL" id="KAJ8032345.1"/>
    </source>
</evidence>
<dbReference type="OrthoDB" id="6428524at2759"/>
<dbReference type="Proteomes" id="UP001152320">
    <property type="component" value="Chromosome 12"/>
</dbReference>
<organism evidence="1 2">
    <name type="scientific">Holothuria leucospilota</name>
    <name type="common">Black long sea cucumber</name>
    <name type="synonym">Mertensiothuria leucospilota</name>
    <dbReference type="NCBI Taxonomy" id="206669"/>
    <lineage>
        <taxon>Eukaryota</taxon>
        <taxon>Metazoa</taxon>
        <taxon>Echinodermata</taxon>
        <taxon>Eleutherozoa</taxon>
        <taxon>Echinozoa</taxon>
        <taxon>Holothuroidea</taxon>
        <taxon>Aspidochirotacea</taxon>
        <taxon>Aspidochirotida</taxon>
        <taxon>Holothuriidae</taxon>
        <taxon>Holothuria</taxon>
    </lineage>
</organism>
<name>A0A9Q1BTG3_HOLLE</name>
<dbReference type="EMBL" id="JAIZAY010000012">
    <property type="protein sequence ID" value="KAJ8032345.1"/>
    <property type="molecule type" value="Genomic_DNA"/>
</dbReference>
<evidence type="ECO:0000313" key="2">
    <source>
        <dbReference type="Proteomes" id="UP001152320"/>
    </source>
</evidence>
<keyword evidence="2" id="KW-1185">Reference proteome</keyword>
<dbReference type="AlphaFoldDB" id="A0A9Q1BTG3"/>
<protein>
    <submittedName>
        <fullName evidence="1">Uncharacterized protein</fullName>
    </submittedName>
</protein>
<sequence length="572" mass="67497">MDYSDLLKDMRGLSIWPNIDDELRDIFDAIVELYLQWDGAIDNSQHRLVLRSLCLKSMQNTSRIYQQNMPFTTDRTNFSDLLTQWSYMFVFMLRHIYLVFVSLDHVVRERILEVNPSVRPPSICMIGGGPGSDILGIEIVLMKHGFTTPFTPRKVHVLDKCTEWSQSWLQLHQYLPERYRKGIPDVQYHQFNYLENKLTREQLSCIEDADIVTMVKSLSPVAAWLQSKEKKYEFNMENQLLRELKLLSVVSIEDELADIFESVLKIYRQWEQHYRQEQFYDWPTVLRQQCKTRMEDMRIVYQKYLRFTINRIDFDDVYTRWAYMFVYMLRHIHLVFTAFDLAVQRRLIKVKSTHRSVSICMIGGGPGSDISGYVLFMMKRGTGCLKVADKVDVLDKCPQWSGSWDALYKFLPVRYHRLIPTAKYRPFDYLQDQLSPLNRSIIKSADVVTMVKSLSPPAAWLRNKQKKYQYIYGDDGRLKPLISEWHSVYEILKAMKPGSLLLYIDNATGPQRNILMDAAKYFNFDVTFNQILQDVRMPTSVFFEARRFIKEMNYNPCTMAGTNEVILLYKES</sequence>
<proteinExistence type="predicted"/>
<gene>
    <name evidence="1" type="ORF">HOLleu_25853</name>
</gene>
<comment type="caution">
    <text evidence="1">The sequence shown here is derived from an EMBL/GenBank/DDBJ whole genome shotgun (WGS) entry which is preliminary data.</text>
</comment>
<reference evidence="1" key="1">
    <citation type="submission" date="2021-10" db="EMBL/GenBank/DDBJ databases">
        <title>Tropical sea cucumber genome reveals ecological adaptation and Cuvierian tubules defense mechanism.</title>
        <authorList>
            <person name="Chen T."/>
        </authorList>
    </citation>
    <scope>NUCLEOTIDE SEQUENCE</scope>
    <source>
        <strain evidence="1">Nanhai2018</strain>
        <tissue evidence="1">Muscle</tissue>
    </source>
</reference>